<dbReference type="PANTHER" id="PTHR43471">
    <property type="entry name" value="ABC TRANSPORTER PERMEASE"/>
    <property type="match status" value="1"/>
</dbReference>
<evidence type="ECO:0000256" key="1">
    <source>
        <dbReference type="SAM" id="Phobius"/>
    </source>
</evidence>
<keyword evidence="1" id="KW-0812">Transmembrane</keyword>
<dbReference type="EMBL" id="MHLA01000013">
    <property type="protein sequence ID" value="OGY99843.1"/>
    <property type="molecule type" value="Genomic_DNA"/>
</dbReference>
<reference evidence="2 3" key="1">
    <citation type="journal article" date="2016" name="Nat. Commun.">
        <title>Thousands of microbial genomes shed light on interconnected biogeochemical processes in an aquifer system.</title>
        <authorList>
            <person name="Anantharaman K."/>
            <person name="Brown C.T."/>
            <person name="Hug L.A."/>
            <person name="Sharon I."/>
            <person name="Castelle C.J."/>
            <person name="Probst A.J."/>
            <person name="Thomas B.C."/>
            <person name="Singh A."/>
            <person name="Wilkins M.J."/>
            <person name="Karaoz U."/>
            <person name="Brodie E.L."/>
            <person name="Williams K.H."/>
            <person name="Hubbard S.S."/>
            <person name="Banfield J.F."/>
        </authorList>
    </citation>
    <scope>NUCLEOTIDE SEQUENCE [LARGE SCALE GENOMIC DNA]</scope>
</reference>
<sequence length="252" mass="27930">MRVILVIAKNTFRETIRDRILYGILGFSLVYVAITYLLAKISLGDPVVLKSFGLAGIYFFGSIITIFLGASIIYKEIERRTLYFIFSKPVSRLQLVLGKFFGLFAAVTMTILIMAFVYFEVMFYSSGSFDTPALLAILFQILETGVLVALLVFFSTITTPLTATIIAVMALFGGHSFSSVLRTAHEIGGPLYGFVQSIYYLLPNLEKFDVRSAVVHGVSFSATSILITIAYAVCYATVLLSCANFFLKRKEL</sequence>
<feature type="transmembrane region" description="Helical" evidence="1">
    <location>
        <begin position="95"/>
        <end position="119"/>
    </location>
</feature>
<name>A0A1G2CEM5_9BACT</name>
<feature type="transmembrane region" description="Helical" evidence="1">
    <location>
        <begin position="131"/>
        <end position="154"/>
    </location>
</feature>
<dbReference type="Proteomes" id="UP000178880">
    <property type="component" value="Unassembled WGS sequence"/>
</dbReference>
<dbReference type="STRING" id="1798650.A2945_02515"/>
<dbReference type="Pfam" id="PF12679">
    <property type="entry name" value="ABC2_membrane_2"/>
    <property type="match status" value="1"/>
</dbReference>
<dbReference type="AlphaFoldDB" id="A0A1G2CEM5"/>
<keyword evidence="1" id="KW-0472">Membrane</keyword>
<organism evidence="2 3">
    <name type="scientific">Candidatus Liptonbacteria bacterium RIFCSPLOWO2_01_FULL_52_25</name>
    <dbReference type="NCBI Taxonomy" id="1798650"/>
    <lineage>
        <taxon>Bacteria</taxon>
        <taxon>Candidatus Liptoniibacteriota</taxon>
    </lineage>
</organism>
<feature type="transmembrane region" description="Helical" evidence="1">
    <location>
        <begin position="51"/>
        <end position="74"/>
    </location>
</feature>
<keyword evidence="1" id="KW-1133">Transmembrane helix</keyword>
<evidence type="ECO:0000313" key="3">
    <source>
        <dbReference type="Proteomes" id="UP000178880"/>
    </source>
</evidence>
<feature type="transmembrane region" description="Helical" evidence="1">
    <location>
        <begin position="225"/>
        <end position="247"/>
    </location>
</feature>
<dbReference type="GO" id="GO:0140359">
    <property type="term" value="F:ABC-type transporter activity"/>
    <property type="evidence" value="ECO:0007669"/>
    <property type="project" value="InterPro"/>
</dbReference>
<feature type="transmembrane region" description="Helical" evidence="1">
    <location>
        <begin position="161"/>
        <end position="181"/>
    </location>
</feature>
<proteinExistence type="predicted"/>
<dbReference type="PANTHER" id="PTHR43471:SF10">
    <property type="entry name" value="SLL1107 PROTEIN"/>
    <property type="match status" value="1"/>
</dbReference>
<gene>
    <name evidence="2" type="ORF">A2945_02515</name>
</gene>
<protein>
    <recommendedName>
        <fullName evidence="4">ABC-2 type transporter domain-containing protein</fullName>
    </recommendedName>
</protein>
<accession>A0A1G2CEM5</accession>
<evidence type="ECO:0000313" key="2">
    <source>
        <dbReference type="EMBL" id="OGY99843.1"/>
    </source>
</evidence>
<evidence type="ECO:0008006" key="4">
    <source>
        <dbReference type="Google" id="ProtNLM"/>
    </source>
</evidence>
<feature type="transmembrane region" description="Helical" evidence="1">
    <location>
        <begin position="20"/>
        <end position="39"/>
    </location>
</feature>
<dbReference type="GO" id="GO:0005886">
    <property type="term" value="C:plasma membrane"/>
    <property type="evidence" value="ECO:0007669"/>
    <property type="project" value="UniProtKB-SubCell"/>
</dbReference>
<comment type="caution">
    <text evidence="2">The sequence shown here is derived from an EMBL/GenBank/DDBJ whole genome shotgun (WGS) entry which is preliminary data.</text>
</comment>